<accession>A0A238BL59</accession>
<evidence type="ECO:0000256" key="1">
    <source>
        <dbReference type="SAM" id="Coils"/>
    </source>
</evidence>
<dbReference type="Proteomes" id="UP000242913">
    <property type="component" value="Unassembled WGS sequence"/>
</dbReference>
<name>A0A238BL59_9BILA</name>
<protein>
    <submittedName>
        <fullName evidence="3">Basic region leucine zipper</fullName>
    </submittedName>
</protein>
<dbReference type="InterPro" id="IPR046347">
    <property type="entry name" value="bZIP_sf"/>
</dbReference>
<dbReference type="EMBL" id="KZ270312">
    <property type="protein sequence ID" value="OZC05943.1"/>
    <property type="molecule type" value="Genomic_DNA"/>
</dbReference>
<dbReference type="InterPro" id="IPR004827">
    <property type="entry name" value="bZIP"/>
</dbReference>
<evidence type="ECO:0000313" key="4">
    <source>
        <dbReference type="Proteomes" id="UP000242913"/>
    </source>
</evidence>
<feature type="coiled-coil region" evidence="1">
    <location>
        <begin position="32"/>
        <end position="66"/>
    </location>
</feature>
<keyword evidence="1" id="KW-0175">Coiled coil</keyword>
<evidence type="ECO:0000313" key="3">
    <source>
        <dbReference type="EMBL" id="OZC05943.1"/>
    </source>
</evidence>
<feature type="domain" description="BZIP" evidence="2">
    <location>
        <begin position="7"/>
        <end position="68"/>
    </location>
</feature>
<organism evidence="3 4">
    <name type="scientific">Onchocerca flexuosa</name>
    <dbReference type="NCBI Taxonomy" id="387005"/>
    <lineage>
        <taxon>Eukaryota</taxon>
        <taxon>Metazoa</taxon>
        <taxon>Ecdysozoa</taxon>
        <taxon>Nematoda</taxon>
        <taxon>Chromadorea</taxon>
        <taxon>Rhabditida</taxon>
        <taxon>Spirurina</taxon>
        <taxon>Spiruromorpha</taxon>
        <taxon>Filarioidea</taxon>
        <taxon>Onchocercidae</taxon>
        <taxon>Onchocerca</taxon>
    </lineage>
</organism>
<proteinExistence type="predicted"/>
<reference evidence="3 4" key="1">
    <citation type="submission" date="2015-12" db="EMBL/GenBank/DDBJ databases">
        <title>Draft genome of the nematode, Onchocerca flexuosa.</title>
        <authorList>
            <person name="Mitreva M."/>
        </authorList>
    </citation>
    <scope>NUCLEOTIDE SEQUENCE [LARGE SCALE GENOMIC DNA]</scope>
    <source>
        <strain evidence="3">Red Deer</strain>
    </source>
</reference>
<sequence length="68" mass="8303">MNLNNYDRKKEDRKIRNRYSAQLSRIRKKNEIDEMKRSLVNKDVIIDKLKNEVEILKGTIETLRREIE</sequence>
<dbReference type="SUPFAM" id="SSF57959">
    <property type="entry name" value="Leucine zipper domain"/>
    <property type="match status" value="1"/>
</dbReference>
<gene>
    <name evidence="3" type="ORF">X798_07079</name>
</gene>
<evidence type="ECO:0000259" key="2">
    <source>
        <dbReference type="PROSITE" id="PS50217"/>
    </source>
</evidence>
<dbReference type="GO" id="GO:0003700">
    <property type="term" value="F:DNA-binding transcription factor activity"/>
    <property type="evidence" value="ECO:0007669"/>
    <property type="project" value="InterPro"/>
</dbReference>
<dbReference type="OrthoDB" id="5571888at2759"/>
<dbReference type="PROSITE" id="PS50217">
    <property type="entry name" value="BZIP"/>
    <property type="match status" value="1"/>
</dbReference>
<keyword evidence="4" id="KW-1185">Reference proteome</keyword>
<dbReference type="Gene3D" id="1.20.5.170">
    <property type="match status" value="1"/>
</dbReference>
<dbReference type="AlphaFoldDB" id="A0A238BL59"/>